<dbReference type="EMBL" id="JAHLFN010000035">
    <property type="protein sequence ID" value="MBU3842160.1"/>
    <property type="molecule type" value="Genomic_DNA"/>
</dbReference>
<reference evidence="2" key="1">
    <citation type="journal article" date="2021" name="PeerJ">
        <title>Extensive microbial diversity within the chicken gut microbiome revealed by metagenomics and culture.</title>
        <authorList>
            <person name="Gilroy R."/>
            <person name="Ravi A."/>
            <person name="Getino M."/>
            <person name="Pursley I."/>
            <person name="Horton D.L."/>
            <person name="Alikhan N.F."/>
            <person name="Baker D."/>
            <person name="Gharbi K."/>
            <person name="Hall N."/>
            <person name="Watson M."/>
            <person name="Adriaenssens E.M."/>
            <person name="Foster-Nyarko E."/>
            <person name="Jarju S."/>
            <person name="Secka A."/>
            <person name="Antonio M."/>
            <person name="Oren A."/>
            <person name="Chaudhuri R.R."/>
            <person name="La Ragione R."/>
            <person name="Hildebrand F."/>
            <person name="Pallen M.J."/>
        </authorList>
    </citation>
    <scope>NUCLEOTIDE SEQUENCE</scope>
    <source>
        <strain evidence="2">A6-441</strain>
    </source>
</reference>
<dbReference type="NCBIfam" id="TIGR01908">
    <property type="entry name" value="cas_CXXC_CXXC"/>
    <property type="match status" value="1"/>
</dbReference>
<gene>
    <name evidence="2" type="primary">cas8a1</name>
    <name evidence="2" type="ORF">IAA47_04140</name>
</gene>
<evidence type="ECO:0000313" key="2">
    <source>
        <dbReference type="EMBL" id="MBU3842160.1"/>
    </source>
</evidence>
<dbReference type="InterPro" id="IPR019121">
    <property type="entry name" value="CRISPR-assoc_CXXC-CXXC_dom"/>
</dbReference>
<feature type="domain" description="CRISPR-associated protein CXXC-CXXC" evidence="1">
    <location>
        <begin position="228"/>
        <end position="289"/>
    </location>
</feature>
<evidence type="ECO:0000313" key="3">
    <source>
        <dbReference type="Proteomes" id="UP000724657"/>
    </source>
</evidence>
<comment type="caution">
    <text evidence="2">The sequence shown here is derived from an EMBL/GenBank/DDBJ whole genome shotgun (WGS) entry which is preliminary data.</text>
</comment>
<proteinExistence type="predicted"/>
<dbReference type="Proteomes" id="UP000724657">
    <property type="component" value="Unassembled WGS sequence"/>
</dbReference>
<dbReference type="AlphaFoldDB" id="A0A9E2KY35"/>
<sequence>MEIKVELGNWQYNAGIVGLYEILKFSNENSVKIEENSIIFDSKELERFEEKYFSYLIDTYQKALPWYRVINYKDKVEKLLLDLELETFEKVIDENILEDMNAYIKGILKYYLKSKSIVSAYEFISADINPLEIEGELKTINLKKNETILDKKEEVLSNLYNIKKIIEYFELEQAKKYIAGKNIIYSIIKNGWSGVCFLYRIPKEKDIYKDYKNYFVMPVENYLQEDKSKYKYNCFNCDNKIKNLDNDFGFLVNTGFDVARKPSHVWNFQNDTAMCPICRLVYSCIPVGFSYVYGSGFFVNANVNMKNLININTKVKSDIYKENKISGMYKVLAKELKEDIRYELEDIQLVRYDKEKYHFNILSKNVIRSIQNSKDDFDFLLDESFKENGEMYILIDEVMKRILNNENLFSLIHRVLYSKNSKKDKNYVTVSGIISMLKINFEMLKGAGYMEDKEKDIIIRGRVAGRELRKKYVGKDAEHKISGIAYRILNGIKTNNTGMTMDTIINSYMYCKEQVPSIITEILRDNELHRTIGYAFVAGLLGKDYNSNENKDSEKINGEEN</sequence>
<dbReference type="InterPro" id="IPR010180">
    <property type="entry name" value="CRISPR-assoc_prot_CXXC-CXXC"/>
</dbReference>
<dbReference type="Pfam" id="PF09706">
    <property type="entry name" value="Cas_CXXC_CXXC"/>
    <property type="match status" value="1"/>
</dbReference>
<dbReference type="CDD" id="cd09754">
    <property type="entry name" value="Cas8a1_I-A"/>
    <property type="match status" value="1"/>
</dbReference>
<protein>
    <submittedName>
        <fullName evidence="2">Type I-B CRISPR-associated protein Cas8b1/Cst1</fullName>
    </submittedName>
</protein>
<organism evidence="2 3">
    <name type="scientific">Candidatus Fusobacterium pullicola</name>
    <dbReference type="NCBI Taxonomy" id="2838601"/>
    <lineage>
        <taxon>Bacteria</taxon>
        <taxon>Fusobacteriati</taxon>
        <taxon>Fusobacteriota</taxon>
        <taxon>Fusobacteriia</taxon>
        <taxon>Fusobacteriales</taxon>
        <taxon>Fusobacteriaceae</taxon>
        <taxon>Fusobacterium</taxon>
    </lineage>
</organism>
<evidence type="ECO:0000259" key="1">
    <source>
        <dbReference type="Pfam" id="PF09706"/>
    </source>
</evidence>
<accession>A0A9E2KY35</accession>
<name>A0A9E2KY35_9FUSO</name>
<reference evidence="2" key="2">
    <citation type="submission" date="2021-04" db="EMBL/GenBank/DDBJ databases">
        <authorList>
            <person name="Gilroy R."/>
        </authorList>
    </citation>
    <scope>NUCLEOTIDE SEQUENCE</scope>
    <source>
        <strain evidence="2">A6-441</strain>
    </source>
</reference>